<dbReference type="Gene3D" id="3.30.465.10">
    <property type="match status" value="1"/>
</dbReference>
<protein>
    <recommendedName>
        <fullName evidence="6">FAD-binding PCMH-type domain-containing protein</fullName>
    </recommendedName>
</protein>
<dbReference type="InterPro" id="IPR016169">
    <property type="entry name" value="FAD-bd_PCMH_sub2"/>
</dbReference>
<dbReference type="SUPFAM" id="SSF56176">
    <property type="entry name" value="FAD-binding/transporter-associated domain-like"/>
    <property type="match status" value="1"/>
</dbReference>
<evidence type="ECO:0000256" key="5">
    <source>
        <dbReference type="ARBA" id="ARBA00023002"/>
    </source>
</evidence>
<dbReference type="InterPro" id="IPR012951">
    <property type="entry name" value="BBE"/>
</dbReference>
<comment type="similarity">
    <text evidence="2">Belongs to the oxygen-dependent FAD-linked oxidoreductase family.</text>
</comment>
<dbReference type="Gene3D" id="3.30.43.10">
    <property type="entry name" value="Uridine Diphospho-n-acetylenolpyruvylglucosamine Reductase, domain 2"/>
    <property type="match status" value="1"/>
</dbReference>
<dbReference type="Gene3D" id="3.40.462.20">
    <property type="match status" value="1"/>
</dbReference>
<dbReference type="Pfam" id="PF01565">
    <property type="entry name" value="FAD_binding_4"/>
    <property type="match status" value="1"/>
</dbReference>
<keyword evidence="3" id="KW-0285">Flavoprotein</keyword>
<keyword evidence="4" id="KW-0274">FAD</keyword>
<evidence type="ECO:0000313" key="8">
    <source>
        <dbReference type="Proteomes" id="UP001212997"/>
    </source>
</evidence>
<gene>
    <name evidence="7" type="ORF">NLI96_g6192</name>
</gene>
<dbReference type="GO" id="GO:0016491">
    <property type="term" value="F:oxidoreductase activity"/>
    <property type="evidence" value="ECO:0007669"/>
    <property type="project" value="UniProtKB-KW"/>
</dbReference>
<dbReference type="PROSITE" id="PS51387">
    <property type="entry name" value="FAD_PCMH"/>
    <property type="match status" value="1"/>
</dbReference>
<comment type="caution">
    <text evidence="7">The sequence shown here is derived from an EMBL/GenBank/DDBJ whole genome shotgun (WGS) entry which is preliminary data.</text>
</comment>
<dbReference type="Proteomes" id="UP001212997">
    <property type="component" value="Unassembled WGS sequence"/>
</dbReference>
<proteinExistence type="inferred from homology"/>
<accession>A0AAD5V1C3</accession>
<dbReference type="InterPro" id="IPR016166">
    <property type="entry name" value="FAD-bd_PCMH"/>
</dbReference>
<organism evidence="7 8">
    <name type="scientific">Meripilus lineatus</name>
    <dbReference type="NCBI Taxonomy" id="2056292"/>
    <lineage>
        <taxon>Eukaryota</taxon>
        <taxon>Fungi</taxon>
        <taxon>Dikarya</taxon>
        <taxon>Basidiomycota</taxon>
        <taxon>Agaricomycotina</taxon>
        <taxon>Agaricomycetes</taxon>
        <taxon>Polyporales</taxon>
        <taxon>Meripilaceae</taxon>
        <taxon>Meripilus</taxon>
    </lineage>
</organism>
<feature type="domain" description="FAD-binding PCMH-type" evidence="6">
    <location>
        <begin position="32"/>
        <end position="204"/>
    </location>
</feature>
<dbReference type="InterPro" id="IPR006094">
    <property type="entry name" value="Oxid_FAD_bind_N"/>
</dbReference>
<comment type="cofactor">
    <cofactor evidence="1">
        <name>FAD</name>
        <dbReference type="ChEBI" id="CHEBI:57692"/>
    </cofactor>
</comment>
<dbReference type="InterPro" id="IPR036318">
    <property type="entry name" value="FAD-bd_PCMH-like_sf"/>
</dbReference>
<dbReference type="PANTHER" id="PTHR42973">
    <property type="entry name" value="BINDING OXIDOREDUCTASE, PUTATIVE (AFU_ORTHOLOGUE AFUA_1G17690)-RELATED"/>
    <property type="match status" value="1"/>
</dbReference>
<sequence>MADITTYGIQGLIVTPTSQEYNGAIARHSATSVLRPAYVVYPTSTGDISLAIKFALDQSPPLQIAIKSGGCHSSTNSSTEGGVVIDLSHYKALKVSGDKQTVTVQGGAIWGDVYTELEKHNLVVVGGNVWFVGVGGFITGGGHSHLSGALGLAVDNLVGATVVLADGRVVQCSDAEEADLFWAIRGGGGQFGVVAEFVLKAHPARASTLVGALAYPAEELPKILELLKEHIKTQSTGSKLVLCFARSPVNFQPSILLLPYVEGTPKDSETSIDKFRTEVQPVFEQLDHVPSFTAVSHASDSFLANSPPRSIFGGVAFGELWDDIITRVYGEWVEFTENEDRKEAMVMWEFGVRDKISEIPSTQTAYALRDPHYYAVFSGRHTQADSDLPTREWIKKMITYVSAENTKRTGKVFRTQMNFAMGPEYTSVEDIFGDNLERLRKVKAKYDPTKVWNKGWVIEPEASG</sequence>
<dbReference type="PANTHER" id="PTHR42973:SF39">
    <property type="entry name" value="FAD-BINDING PCMH-TYPE DOMAIN-CONTAINING PROTEIN"/>
    <property type="match status" value="1"/>
</dbReference>
<dbReference type="InterPro" id="IPR050416">
    <property type="entry name" value="FAD-linked_Oxidoreductase"/>
</dbReference>
<dbReference type="Pfam" id="PF08031">
    <property type="entry name" value="BBE"/>
    <property type="match status" value="1"/>
</dbReference>
<evidence type="ECO:0000256" key="4">
    <source>
        <dbReference type="ARBA" id="ARBA00022827"/>
    </source>
</evidence>
<evidence type="ECO:0000256" key="3">
    <source>
        <dbReference type="ARBA" id="ARBA00022630"/>
    </source>
</evidence>
<evidence type="ECO:0000313" key="7">
    <source>
        <dbReference type="EMBL" id="KAJ3483613.1"/>
    </source>
</evidence>
<evidence type="ECO:0000256" key="2">
    <source>
        <dbReference type="ARBA" id="ARBA00005466"/>
    </source>
</evidence>
<reference evidence="7" key="1">
    <citation type="submission" date="2022-07" db="EMBL/GenBank/DDBJ databases">
        <title>Genome Sequence of Physisporinus lineatus.</title>
        <authorList>
            <person name="Buettner E."/>
        </authorList>
    </citation>
    <scope>NUCLEOTIDE SEQUENCE</scope>
    <source>
        <strain evidence="7">VT162</strain>
    </source>
</reference>
<evidence type="ECO:0000256" key="1">
    <source>
        <dbReference type="ARBA" id="ARBA00001974"/>
    </source>
</evidence>
<evidence type="ECO:0000259" key="6">
    <source>
        <dbReference type="PROSITE" id="PS51387"/>
    </source>
</evidence>
<name>A0AAD5V1C3_9APHY</name>
<keyword evidence="5" id="KW-0560">Oxidoreductase</keyword>
<dbReference type="AlphaFoldDB" id="A0AAD5V1C3"/>
<dbReference type="GO" id="GO:0071949">
    <property type="term" value="F:FAD binding"/>
    <property type="evidence" value="ECO:0007669"/>
    <property type="project" value="InterPro"/>
</dbReference>
<dbReference type="EMBL" id="JANAWD010000221">
    <property type="protein sequence ID" value="KAJ3483613.1"/>
    <property type="molecule type" value="Genomic_DNA"/>
</dbReference>
<keyword evidence="8" id="KW-1185">Reference proteome</keyword>
<dbReference type="InterPro" id="IPR016167">
    <property type="entry name" value="FAD-bd_PCMH_sub1"/>
</dbReference>